<dbReference type="InterPro" id="IPR039609">
    <property type="entry name" value="VQ_15/22"/>
</dbReference>
<accession>A0A8S0TT98</accession>
<name>A0A8S0TT98_OLEEU</name>
<dbReference type="Proteomes" id="UP000594638">
    <property type="component" value="Unassembled WGS sequence"/>
</dbReference>
<feature type="domain" description="VQ" evidence="2">
    <location>
        <begin position="101"/>
        <end position="121"/>
    </location>
</feature>
<dbReference type="EMBL" id="CACTIH010007291">
    <property type="protein sequence ID" value="CAA3008158.1"/>
    <property type="molecule type" value="Genomic_DNA"/>
</dbReference>
<comment type="caution">
    <text evidence="3">The sequence shown here is derived from an EMBL/GenBank/DDBJ whole genome shotgun (WGS) entry which is preliminary data.</text>
</comment>
<dbReference type="OrthoDB" id="780868at2759"/>
<evidence type="ECO:0000313" key="4">
    <source>
        <dbReference type="Proteomes" id="UP000594638"/>
    </source>
</evidence>
<dbReference type="PANTHER" id="PTHR33179">
    <property type="entry name" value="VQ MOTIF-CONTAINING PROTEIN"/>
    <property type="match status" value="1"/>
</dbReference>
<dbReference type="GO" id="GO:0005516">
    <property type="term" value="F:calmodulin binding"/>
    <property type="evidence" value="ECO:0007669"/>
    <property type="project" value="TreeGrafter"/>
</dbReference>
<organism evidence="3 4">
    <name type="scientific">Olea europaea subsp. europaea</name>
    <dbReference type="NCBI Taxonomy" id="158383"/>
    <lineage>
        <taxon>Eukaryota</taxon>
        <taxon>Viridiplantae</taxon>
        <taxon>Streptophyta</taxon>
        <taxon>Embryophyta</taxon>
        <taxon>Tracheophyta</taxon>
        <taxon>Spermatophyta</taxon>
        <taxon>Magnoliopsida</taxon>
        <taxon>eudicotyledons</taxon>
        <taxon>Gunneridae</taxon>
        <taxon>Pentapetalae</taxon>
        <taxon>asterids</taxon>
        <taxon>lamiids</taxon>
        <taxon>Lamiales</taxon>
        <taxon>Oleaceae</taxon>
        <taxon>Oleeae</taxon>
        <taxon>Olea</taxon>
    </lineage>
</organism>
<evidence type="ECO:0000256" key="1">
    <source>
        <dbReference type="SAM" id="MobiDB-lite"/>
    </source>
</evidence>
<dbReference type="GO" id="GO:0005634">
    <property type="term" value="C:nucleus"/>
    <property type="evidence" value="ECO:0007669"/>
    <property type="project" value="TreeGrafter"/>
</dbReference>
<dbReference type="Gramene" id="OE9A038862T1">
    <property type="protein sequence ID" value="OE9A038862C1"/>
    <property type="gene ID" value="OE9A038862"/>
</dbReference>
<feature type="region of interest" description="Disordered" evidence="1">
    <location>
        <begin position="63"/>
        <end position="82"/>
    </location>
</feature>
<dbReference type="GO" id="GO:0006970">
    <property type="term" value="P:response to osmotic stress"/>
    <property type="evidence" value="ECO:0007669"/>
    <property type="project" value="TreeGrafter"/>
</dbReference>
<dbReference type="Pfam" id="PF05678">
    <property type="entry name" value="VQ"/>
    <property type="match status" value="1"/>
</dbReference>
<gene>
    <name evidence="3" type="ORF">OLEA9_A038862</name>
</gene>
<evidence type="ECO:0000313" key="3">
    <source>
        <dbReference type="EMBL" id="CAA3008158.1"/>
    </source>
</evidence>
<keyword evidence="4" id="KW-1185">Reference proteome</keyword>
<reference evidence="3 4" key="1">
    <citation type="submission" date="2019-12" db="EMBL/GenBank/DDBJ databases">
        <authorList>
            <person name="Alioto T."/>
            <person name="Alioto T."/>
            <person name="Gomez Garrido J."/>
        </authorList>
    </citation>
    <scope>NUCLEOTIDE SEQUENCE [LARGE SCALE GENOMIC DNA]</scope>
</reference>
<protein>
    <recommendedName>
        <fullName evidence="2">VQ domain-containing protein</fullName>
    </recommendedName>
</protein>
<dbReference type="InterPro" id="IPR008889">
    <property type="entry name" value="VQ"/>
</dbReference>
<evidence type="ECO:0000259" key="2">
    <source>
        <dbReference type="Pfam" id="PF05678"/>
    </source>
</evidence>
<dbReference type="AlphaFoldDB" id="A0A8S0TT98"/>
<proteinExistence type="predicted"/>
<sequence>MASSESFVTFEQPWTVQRSLVSDFYTKENDALTKALQMSFTGGVAAADSAASLLVKPETVPFQTPTASGGSESEAPVSKPRTVGLTRKITKRKSRAMKGATTTFITADAANFRQMVQQVTGVRFGGLNVQVPVTQVLKPEPQRLVNRLQTSGGLPTLDTSSFLLGQTHHQQVDPASYLVAQPPVVSSQPPTTVVTDGGFGGLDFNSLSNFPTLESWKVM</sequence>
<dbReference type="PANTHER" id="PTHR33179:SF9">
    <property type="entry name" value="OS01G0278000 PROTEIN"/>
    <property type="match status" value="1"/>
</dbReference>